<gene>
    <name evidence="1" type="ORF">dnm_001080</name>
</gene>
<dbReference type="KEGG" id="dmm:dnm_001080"/>
<name>A0A975BFI0_9BACT</name>
<sequence>MSCHVPVSPITRRSGSSKLIFGTKVTVPSELKSKKIYG</sequence>
<accession>A0A975BFI0</accession>
<keyword evidence="2" id="KW-1185">Reference proteome</keyword>
<protein>
    <submittedName>
        <fullName evidence="1">Uncharacterized protein</fullName>
    </submittedName>
</protein>
<dbReference type="EMBL" id="CP061800">
    <property type="protein sequence ID" value="QTA84115.1"/>
    <property type="molecule type" value="Genomic_DNA"/>
</dbReference>
<organism evidence="1 2">
    <name type="scientific">Desulfonema magnum</name>
    <dbReference type="NCBI Taxonomy" id="45655"/>
    <lineage>
        <taxon>Bacteria</taxon>
        <taxon>Pseudomonadati</taxon>
        <taxon>Thermodesulfobacteriota</taxon>
        <taxon>Desulfobacteria</taxon>
        <taxon>Desulfobacterales</taxon>
        <taxon>Desulfococcaceae</taxon>
        <taxon>Desulfonema</taxon>
    </lineage>
</organism>
<evidence type="ECO:0000313" key="2">
    <source>
        <dbReference type="Proteomes" id="UP000663722"/>
    </source>
</evidence>
<proteinExistence type="predicted"/>
<reference evidence="1" key="1">
    <citation type="journal article" date="2021" name="Microb. Physiol.">
        <title>Proteogenomic Insights into the Physiology of Marine, Sulfate-Reducing, Filamentous Desulfonema limicola and Desulfonema magnum.</title>
        <authorList>
            <person name="Schnaars V."/>
            <person name="Wohlbrand L."/>
            <person name="Scheve S."/>
            <person name="Hinrichs C."/>
            <person name="Reinhardt R."/>
            <person name="Rabus R."/>
        </authorList>
    </citation>
    <scope>NUCLEOTIDE SEQUENCE</scope>
    <source>
        <strain evidence="1">4be13</strain>
    </source>
</reference>
<dbReference type="AlphaFoldDB" id="A0A975BFI0"/>
<evidence type="ECO:0000313" key="1">
    <source>
        <dbReference type="EMBL" id="QTA84115.1"/>
    </source>
</evidence>
<dbReference type="Proteomes" id="UP000663722">
    <property type="component" value="Chromosome"/>
</dbReference>